<keyword evidence="3" id="KW-1185">Reference proteome</keyword>
<protein>
    <submittedName>
        <fullName evidence="2">DUF4345 domain-containing protein</fullName>
    </submittedName>
</protein>
<dbReference type="Pfam" id="PF14248">
    <property type="entry name" value="DUF4345"/>
    <property type="match status" value="1"/>
</dbReference>
<reference evidence="2 3" key="1">
    <citation type="submission" date="2020-04" db="EMBL/GenBank/DDBJ databases">
        <title>Paraburkholderia sp. G-4-1-8 isolated from soil.</title>
        <authorList>
            <person name="Dahal R.H."/>
        </authorList>
    </citation>
    <scope>NUCLEOTIDE SEQUENCE [LARGE SCALE GENOMIC DNA]</scope>
    <source>
        <strain evidence="2 3">G-4-1-8</strain>
    </source>
</reference>
<proteinExistence type="predicted"/>
<keyword evidence="1" id="KW-1133">Transmembrane helix</keyword>
<evidence type="ECO:0000313" key="3">
    <source>
        <dbReference type="Proteomes" id="UP000583127"/>
    </source>
</evidence>
<name>A0A7Y0A0C4_9BURK</name>
<feature type="transmembrane region" description="Helical" evidence="1">
    <location>
        <begin position="84"/>
        <end position="104"/>
    </location>
</feature>
<feature type="transmembrane region" description="Helical" evidence="1">
    <location>
        <begin position="54"/>
        <end position="72"/>
    </location>
</feature>
<keyword evidence="1" id="KW-0472">Membrane</keyword>
<organism evidence="2 3">
    <name type="scientific">Paraburkholderia antibiotica</name>
    <dbReference type="NCBI Taxonomy" id="2728839"/>
    <lineage>
        <taxon>Bacteria</taxon>
        <taxon>Pseudomonadati</taxon>
        <taxon>Pseudomonadota</taxon>
        <taxon>Betaproteobacteria</taxon>
        <taxon>Burkholderiales</taxon>
        <taxon>Burkholderiaceae</taxon>
        <taxon>Paraburkholderia</taxon>
    </lineage>
</organism>
<gene>
    <name evidence="2" type="ORF">HHL14_25475</name>
</gene>
<keyword evidence="1" id="KW-0812">Transmembrane</keyword>
<dbReference type="Proteomes" id="UP000583127">
    <property type="component" value="Unassembled WGS sequence"/>
</dbReference>
<comment type="caution">
    <text evidence="2">The sequence shown here is derived from an EMBL/GenBank/DDBJ whole genome shotgun (WGS) entry which is preliminary data.</text>
</comment>
<dbReference type="InterPro" id="IPR025597">
    <property type="entry name" value="DUF4345"/>
</dbReference>
<evidence type="ECO:0000313" key="2">
    <source>
        <dbReference type="EMBL" id="NML34167.1"/>
    </source>
</evidence>
<feature type="transmembrane region" description="Helical" evidence="1">
    <location>
        <begin position="110"/>
        <end position="129"/>
    </location>
</feature>
<accession>A0A7Y0A0C4</accession>
<dbReference type="AlphaFoldDB" id="A0A7Y0A0C4"/>
<sequence>MNSGGTAGRRALQVATAILAVVPTVSGLVAMTGLADPLYAHLSLPHDATLDSNLRFYAGVWMGLGLAAFWVVPRIERETVLFRALWLMIFIGGIGRAASLFAVGLPFLPFVGFTALEVIGAPLFIWWQHRVALAASRRRP</sequence>
<evidence type="ECO:0000256" key="1">
    <source>
        <dbReference type="SAM" id="Phobius"/>
    </source>
</evidence>
<feature type="transmembrane region" description="Helical" evidence="1">
    <location>
        <begin position="12"/>
        <end position="34"/>
    </location>
</feature>
<dbReference type="EMBL" id="JABBFZ010000019">
    <property type="protein sequence ID" value="NML34167.1"/>
    <property type="molecule type" value="Genomic_DNA"/>
</dbReference>